<evidence type="ECO:0000313" key="13">
    <source>
        <dbReference type="Proteomes" id="UP000708208"/>
    </source>
</evidence>
<evidence type="ECO:0000256" key="1">
    <source>
        <dbReference type="ARBA" id="ARBA00004906"/>
    </source>
</evidence>
<evidence type="ECO:0000256" key="5">
    <source>
        <dbReference type="ARBA" id="ARBA00022771"/>
    </source>
</evidence>
<feature type="region of interest" description="Disordered" evidence="9">
    <location>
        <begin position="88"/>
        <end position="108"/>
    </location>
</feature>
<dbReference type="Proteomes" id="UP000708208">
    <property type="component" value="Unassembled WGS sequence"/>
</dbReference>
<dbReference type="InterPro" id="IPR051628">
    <property type="entry name" value="LUBAC_E3_Ligases"/>
</dbReference>
<dbReference type="GO" id="GO:0071797">
    <property type="term" value="C:LUBAC complex"/>
    <property type="evidence" value="ECO:0007669"/>
    <property type="project" value="TreeGrafter"/>
</dbReference>
<dbReference type="PANTHER" id="PTHR22770:SF13">
    <property type="entry name" value="RING-TYPE DOMAIN-CONTAINING PROTEIN"/>
    <property type="match status" value="1"/>
</dbReference>
<dbReference type="SMART" id="SM00184">
    <property type="entry name" value="RING"/>
    <property type="match status" value="2"/>
</dbReference>
<proteinExistence type="predicted"/>
<evidence type="ECO:0000259" key="10">
    <source>
        <dbReference type="PROSITE" id="PS50089"/>
    </source>
</evidence>
<evidence type="ECO:0000256" key="6">
    <source>
        <dbReference type="ARBA" id="ARBA00022786"/>
    </source>
</evidence>
<feature type="region of interest" description="Disordered" evidence="9">
    <location>
        <begin position="126"/>
        <end position="197"/>
    </location>
</feature>
<dbReference type="InterPro" id="IPR044066">
    <property type="entry name" value="TRIAD_supradom"/>
</dbReference>
<reference evidence="12" key="1">
    <citation type="submission" date="2021-06" db="EMBL/GenBank/DDBJ databases">
        <authorList>
            <person name="Hodson N. C."/>
            <person name="Mongue J. A."/>
            <person name="Jaron S. K."/>
        </authorList>
    </citation>
    <scope>NUCLEOTIDE SEQUENCE</scope>
</reference>
<feature type="domain" description="RING-type" evidence="11">
    <location>
        <begin position="422"/>
        <end position="634"/>
    </location>
</feature>
<evidence type="ECO:0000256" key="7">
    <source>
        <dbReference type="ARBA" id="ARBA00022833"/>
    </source>
</evidence>
<dbReference type="OrthoDB" id="261960at2759"/>
<comment type="caution">
    <text evidence="12">The sequence shown here is derived from an EMBL/GenBank/DDBJ whole genome shotgun (WGS) entry which is preliminary data.</text>
</comment>
<accession>A0A8J2LER5</accession>
<dbReference type="InterPro" id="IPR017907">
    <property type="entry name" value="Znf_RING_CS"/>
</dbReference>
<name>A0A8J2LER5_9HEXA</name>
<evidence type="ECO:0000256" key="4">
    <source>
        <dbReference type="ARBA" id="ARBA00022737"/>
    </source>
</evidence>
<dbReference type="FunFam" id="3.30.40.10:FF:000137">
    <property type="entry name" value="RanBP-type and C3HC4-type zinc finger-containing protein 1"/>
    <property type="match status" value="1"/>
</dbReference>
<dbReference type="InterPro" id="IPR001841">
    <property type="entry name" value="Znf_RING"/>
</dbReference>
<dbReference type="GO" id="GO:0043130">
    <property type="term" value="F:ubiquitin binding"/>
    <property type="evidence" value="ECO:0007669"/>
    <property type="project" value="TreeGrafter"/>
</dbReference>
<feature type="domain" description="RING-type" evidence="10">
    <location>
        <begin position="426"/>
        <end position="468"/>
    </location>
</feature>
<dbReference type="PROSITE" id="PS50089">
    <property type="entry name" value="ZF_RING_2"/>
    <property type="match status" value="2"/>
</dbReference>
<dbReference type="GO" id="GO:0004842">
    <property type="term" value="F:ubiquitin-protein transferase activity"/>
    <property type="evidence" value="ECO:0007669"/>
    <property type="project" value="TreeGrafter"/>
</dbReference>
<dbReference type="PROSITE" id="PS51873">
    <property type="entry name" value="TRIAD"/>
    <property type="match status" value="1"/>
</dbReference>
<keyword evidence="2" id="KW-0808">Transferase</keyword>
<dbReference type="Pfam" id="PF01485">
    <property type="entry name" value="IBR"/>
    <property type="match status" value="1"/>
</dbReference>
<protein>
    <submittedName>
        <fullName evidence="12">Uncharacterized protein</fullName>
    </submittedName>
</protein>
<gene>
    <name evidence="12" type="ORF">AFUS01_LOCUS43402</name>
</gene>
<dbReference type="PROSITE" id="PS00518">
    <property type="entry name" value="ZF_RING_1"/>
    <property type="match status" value="2"/>
</dbReference>
<keyword evidence="5 8" id="KW-0863">Zinc-finger</keyword>
<dbReference type="PANTHER" id="PTHR22770">
    <property type="entry name" value="UBIQUITIN CONJUGATING ENZYME 7 INTERACTING PROTEIN-RELATED"/>
    <property type="match status" value="1"/>
</dbReference>
<comment type="pathway">
    <text evidence="1">Protein modification; protein ubiquitination.</text>
</comment>
<evidence type="ECO:0000256" key="9">
    <source>
        <dbReference type="SAM" id="MobiDB-lite"/>
    </source>
</evidence>
<evidence type="ECO:0000256" key="3">
    <source>
        <dbReference type="ARBA" id="ARBA00022723"/>
    </source>
</evidence>
<dbReference type="GO" id="GO:0043161">
    <property type="term" value="P:proteasome-mediated ubiquitin-dependent protein catabolic process"/>
    <property type="evidence" value="ECO:0007669"/>
    <property type="project" value="TreeGrafter"/>
</dbReference>
<evidence type="ECO:0000259" key="11">
    <source>
        <dbReference type="PROSITE" id="PS51873"/>
    </source>
</evidence>
<organism evidence="12 13">
    <name type="scientific">Allacma fusca</name>
    <dbReference type="NCBI Taxonomy" id="39272"/>
    <lineage>
        <taxon>Eukaryota</taxon>
        <taxon>Metazoa</taxon>
        <taxon>Ecdysozoa</taxon>
        <taxon>Arthropoda</taxon>
        <taxon>Hexapoda</taxon>
        <taxon>Collembola</taxon>
        <taxon>Symphypleona</taxon>
        <taxon>Sminthuridae</taxon>
        <taxon>Allacma</taxon>
    </lineage>
</organism>
<dbReference type="InterPro" id="IPR002867">
    <property type="entry name" value="IBR_dom"/>
</dbReference>
<evidence type="ECO:0000313" key="12">
    <source>
        <dbReference type="EMBL" id="CAG7833823.1"/>
    </source>
</evidence>
<keyword evidence="13" id="KW-1185">Reference proteome</keyword>
<dbReference type="EMBL" id="CAJVCH010570035">
    <property type="protein sequence ID" value="CAG7833823.1"/>
    <property type="molecule type" value="Genomic_DNA"/>
</dbReference>
<evidence type="ECO:0000256" key="8">
    <source>
        <dbReference type="PROSITE-ProRule" id="PRU00175"/>
    </source>
</evidence>
<evidence type="ECO:0000256" key="2">
    <source>
        <dbReference type="ARBA" id="ARBA00022679"/>
    </source>
</evidence>
<keyword evidence="6" id="KW-0833">Ubl conjugation pathway</keyword>
<feature type="compositionally biased region" description="Low complexity" evidence="9">
    <location>
        <begin position="128"/>
        <end position="154"/>
    </location>
</feature>
<sequence>MDQHLQTDCFSSDNNNYYNRLYSPPSKRARPRQEVYVNTACIIPTVSVVDPLTKASSTVTESFQTFDFSDLIALDEVQPGSSNFSYEWASEAPSETTSDISGDQGHIMKPTGEVVVITISDDEDDDGLPPLLNLNHSGTNTGSKTDSDTSSFSKTVDDPSCSYFNAEPLNPDGRDSESESQDPILPEETAEDGSGRARQWDMTASAIETKILLTFEETKCSFCTFPLKVGKGIVVQDCLHPFCKPCLVTWIENAQTVSIKCPVDCGAMLLESEVKALVKPQVFEKLEKLSYDKIVSDAPNAFKCQTVNCNGLCFFGDGSKVFLCPQCNGSNCIPCKAIHNGFSCEDYQTEKKKCYDSNIPNPEEYLRNLVEKQKQTNGFEQLVASGWIPAVLQRPDGGQDKTKFYDNLIDSMAQQRIFVTSKEFDCTICYCDVPVGGGVILQDCFHLFCKDCLISHIEHNDDPQVRCPHPSCTSILSPREISALLPANVLEKVNKRSWSLAEAVIGSKFHCLTIDCSGFCELEGNVNAFQCPLCLKTNCIGCNAIHENLSCADFKNRIVQNVNDQLSNKAVDNLIAKGMAMRCTRCSAAVQKDVGCDWIVCPMCKTELCWATKGPRWGPKVSKLSLKINYRQFRSN</sequence>
<dbReference type="GO" id="GO:0008270">
    <property type="term" value="F:zinc ion binding"/>
    <property type="evidence" value="ECO:0007669"/>
    <property type="project" value="UniProtKB-KW"/>
</dbReference>
<keyword evidence="7" id="KW-0862">Zinc</keyword>
<dbReference type="AlphaFoldDB" id="A0A8J2LER5"/>
<feature type="domain" description="RING-type" evidence="10">
    <location>
        <begin position="220"/>
        <end position="264"/>
    </location>
</feature>
<dbReference type="GO" id="GO:0097039">
    <property type="term" value="P:protein linear polyubiquitination"/>
    <property type="evidence" value="ECO:0007669"/>
    <property type="project" value="TreeGrafter"/>
</dbReference>
<keyword evidence="3" id="KW-0479">Metal-binding</keyword>
<keyword evidence="4" id="KW-0677">Repeat</keyword>